<dbReference type="GO" id="GO:0005840">
    <property type="term" value="C:ribosome"/>
    <property type="evidence" value="ECO:0007669"/>
    <property type="project" value="UniProtKB-KW"/>
</dbReference>
<dbReference type="SUPFAM" id="SSF55315">
    <property type="entry name" value="L30e-like"/>
    <property type="match status" value="1"/>
</dbReference>
<dbReference type="KEGG" id="kpul:GXN76_14890"/>
<gene>
    <name evidence="2" type="ORF">GXN76_14890</name>
</gene>
<evidence type="ECO:0000313" key="3">
    <source>
        <dbReference type="Proteomes" id="UP000503088"/>
    </source>
</evidence>
<keyword evidence="3" id="KW-1185">Reference proteome</keyword>
<name>A0A7D3XK21_9BACL</name>
<dbReference type="InterPro" id="IPR004038">
    <property type="entry name" value="Ribosomal_eL8/eL30/eS12/Gad45"/>
</dbReference>
<dbReference type="NCBIfam" id="NF010125">
    <property type="entry name" value="PRK13602.1"/>
    <property type="match status" value="1"/>
</dbReference>
<dbReference type="Proteomes" id="UP000503088">
    <property type="component" value="Chromosome"/>
</dbReference>
<organism evidence="2 3">
    <name type="scientific">Kroppenstedtia pulmonis</name>
    <dbReference type="NCBI Taxonomy" id="1380685"/>
    <lineage>
        <taxon>Bacteria</taxon>
        <taxon>Bacillati</taxon>
        <taxon>Bacillota</taxon>
        <taxon>Bacilli</taxon>
        <taxon>Bacillales</taxon>
        <taxon>Thermoactinomycetaceae</taxon>
        <taxon>Kroppenstedtia</taxon>
    </lineage>
</organism>
<dbReference type="Pfam" id="PF01248">
    <property type="entry name" value="Ribosomal_L7Ae"/>
    <property type="match status" value="1"/>
</dbReference>
<dbReference type="AlphaFoldDB" id="A0A7D3XK21"/>
<keyword evidence="2" id="KW-0689">Ribosomal protein</keyword>
<sequence length="86" mass="9272">MSYEKVKAAYNLIIGAKQTKKAIEQGMAQEVVIARDADGRITQSLTDLCRNHGVQVVYVDSMRELGKACGIEVGAATAAIINCERS</sequence>
<dbReference type="PRINTS" id="PR00884">
    <property type="entry name" value="RIBOSOMALHS6"/>
</dbReference>
<dbReference type="EMBL" id="CP048104">
    <property type="protein sequence ID" value="QKG85604.1"/>
    <property type="molecule type" value="Genomic_DNA"/>
</dbReference>
<dbReference type="RefSeq" id="WP_173224406.1">
    <property type="nucleotide sequence ID" value="NZ_CP048104.1"/>
</dbReference>
<proteinExistence type="predicted"/>
<evidence type="ECO:0000313" key="2">
    <source>
        <dbReference type="EMBL" id="QKG85604.1"/>
    </source>
</evidence>
<evidence type="ECO:0000259" key="1">
    <source>
        <dbReference type="Pfam" id="PF01248"/>
    </source>
</evidence>
<feature type="domain" description="Ribosomal protein eL8/eL30/eS12/Gadd45" evidence="1">
    <location>
        <begin position="4"/>
        <end position="85"/>
    </location>
</feature>
<dbReference type="InterPro" id="IPR029064">
    <property type="entry name" value="Ribosomal_eL30-like_sf"/>
</dbReference>
<dbReference type="Gene3D" id="3.30.1330.30">
    <property type="match status" value="1"/>
</dbReference>
<keyword evidence="2" id="KW-0687">Ribonucleoprotein</keyword>
<protein>
    <submittedName>
        <fullName evidence="2">50S ribosomal protein L7ae-like protein</fullName>
    </submittedName>
</protein>
<accession>A0A7D3XK21</accession>
<reference evidence="2 3" key="1">
    <citation type="submission" date="2020-01" db="EMBL/GenBank/DDBJ databases">
        <authorList>
            <person name="Gulvik C.A."/>
            <person name="Batra D.G."/>
        </authorList>
    </citation>
    <scope>NUCLEOTIDE SEQUENCE [LARGE SCALE GENOMIC DNA]</scope>
    <source>
        <strain evidence="2 3">W9323</strain>
    </source>
</reference>